<dbReference type="Pfam" id="PF00076">
    <property type="entry name" value="RRM_1"/>
    <property type="match status" value="1"/>
</dbReference>
<keyword evidence="4" id="KW-0396">Initiation factor</keyword>
<dbReference type="InterPro" id="IPR035979">
    <property type="entry name" value="RBD_domain_sf"/>
</dbReference>
<evidence type="ECO:0000259" key="3">
    <source>
        <dbReference type="PROSITE" id="PS50102"/>
    </source>
</evidence>
<keyword evidence="1 2" id="KW-0694">RNA-binding</keyword>
<dbReference type="PANTHER" id="PTHR23236:SF11">
    <property type="entry name" value="EUKARYOTIC TRANSLATION INITIATION FACTOR 4H"/>
    <property type="match status" value="1"/>
</dbReference>
<dbReference type="AlphaFoldDB" id="A0A9W8EAM0"/>
<proteinExistence type="predicted"/>
<dbReference type="OrthoDB" id="48651at2759"/>
<protein>
    <submittedName>
        <fullName evidence="4">Eukaryotic translation initiation factor 4B</fullName>
    </submittedName>
</protein>
<accession>A0A9W8EAM0</accession>
<comment type="caution">
    <text evidence="4">The sequence shown here is derived from an EMBL/GenBank/DDBJ whole genome shotgun (WGS) entry which is preliminary data.</text>
</comment>
<reference evidence="4" key="1">
    <citation type="submission" date="2022-07" db="EMBL/GenBank/DDBJ databases">
        <title>Phylogenomic reconstructions and comparative analyses of Kickxellomycotina fungi.</title>
        <authorList>
            <person name="Reynolds N.K."/>
            <person name="Stajich J.E."/>
            <person name="Barry K."/>
            <person name="Grigoriev I.V."/>
            <person name="Crous P."/>
            <person name="Smith M.E."/>
        </authorList>
    </citation>
    <scope>NUCLEOTIDE SEQUENCE</scope>
    <source>
        <strain evidence="4">RSA 567</strain>
    </source>
</reference>
<dbReference type="PROSITE" id="PS50102">
    <property type="entry name" value="RRM"/>
    <property type="match status" value="1"/>
</dbReference>
<dbReference type="InterPro" id="IPR012677">
    <property type="entry name" value="Nucleotide-bd_a/b_plait_sf"/>
</dbReference>
<evidence type="ECO:0000256" key="2">
    <source>
        <dbReference type="PROSITE-ProRule" id="PRU00176"/>
    </source>
</evidence>
<name>A0A9W8EAM0_9FUNG</name>
<dbReference type="EMBL" id="JANBQB010001810">
    <property type="protein sequence ID" value="KAJ1970354.1"/>
    <property type="molecule type" value="Genomic_DNA"/>
</dbReference>
<dbReference type="GO" id="GO:0003743">
    <property type="term" value="F:translation initiation factor activity"/>
    <property type="evidence" value="ECO:0007669"/>
    <property type="project" value="UniProtKB-KW"/>
</dbReference>
<dbReference type="SUPFAM" id="SSF54928">
    <property type="entry name" value="RNA-binding domain, RBD"/>
    <property type="match status" value="1"/>
</dbReference>
<dbReference type="InterPro" id="IPR000504">
    <property type="entry name" value="RRM_dom"/>
</dbReference>
<evidence type="ECO:0000256" key="1">
    <source>
        <dbReference type="ARBA" id="ARBA00022884"/>
    </source>
</evidence>
<organism evidence="4 5">
    <name type="scientific">Dimargaris verticillata</name>
    <dbReference type="NCBI Taxonomy" id="2761393"/>
    <lineage>
        <taxon>Eukaryota</taxon>
        <taxon>Fungi</taxon>
        <taxon>Fungi incertae sedis</taxon>
        <taxon>Zoopagomycota</taxon>
        <taxon>Kickxellomycotina</taxon>
        <taxon>Dimargaritomycetes</taxon>
        <taxon>Dimargaritales</taxon>
        <taxon>Dimargaritaceae</taxon>
        <taxon>Dimargaris</taxon>
    </lineage>
</organism>
<evidence type="ECO:0000313" key="4">
    <source>
        <dbReference type="EMBL" id="KAJ1970354.1"/>
    </source>
</evidence>
<dbReference type="PANTHER" id="PTHR23236">
    <property type="entry name" value="EUKARYOTIC TRANSLATION INITIATION FACTOR 4B/4H"/>
    <property type="match status" value="1"/>
</dbReference>
<sequence length="184" mass="20074">MSIHEFLGGESSASWADEVADLPSTAPSPLTGGAGVSSATSTAKLRSMLPTHSESRNIPTEPPFSAYVGNLPFELNENIISNFFSPLEASTLCNFFLEHYMVFFFSLFLVDITTAHPNIWTNGALIVDIRLIRDRVTNTPKGFCIVEFATANDLAEAIRLSGRVSNCLSPYCGYTDVFCKIALH</sequence>
<evidence type="ECO:0000313" key="5">
    <source>
        <dbReference type="Proteomes" id="UP001151582"/>
    </source>
</evidence>
<gene>
    <name evidence="4" type="primary">TIF3</name>
    <name evidence="4" type="ORF">H4R34_006081</name>
</gene>
<feature type="domain" description="RRM" evidence="3">
    <location>
        <begin position="64"/>
        <end position="163"/>
    </location>
</feature>
<dbReference type="GO" id="GO:0003723">
    <property type="term" value="F:RNA binding"/>
    <property type="evidence" value="ECO:0007669"/>
    <property type="project" value="UniProtKB-UniRule"/>
</dbReference>
<keyword evidence="5" id="KW-1185">Reference proteome</keyword>
<dbReference type="Proteomes" id="UP001151582">
    <property type="component" value="Unassembled WGS sequence"/>
</dbReference>
<dbReference type="Gene3D" id="3.30.70.330">
    <property type="match status" value="1"/>
</dbReference>
<keyword evidence="4" id="KW-0648">Protein biosynthesis</keyword>